<name>A0ACD3AWE0_9AGAR</name>
<gene>
    <name evidence="1" type="ORF">BDN72DRAFT_840147</name>
</gene>
<dbReference type="Proteomes" id="UP000308600">
    <property type="component" value="Unassembled WGS sequence"/>
</dbReference>
<proteinExistence type="predicted"/>
<reference evidence="1 2" key="1">
    <citation type="journal article" date="2019" name="Nat. Ecol. Evol.">
        <title>Megaphylogeny resolves global patterns of mushroom evolution.</title>
        <authorList>
            <person name="Varga T."/>
            <person name="Krizsan K."/>
            <person name="Foldi C."/>
            <person name="Dima B."/>
            <person name="Sanchez-Garcia M."/>
            <person name="Sanchez-Ramirez S."/>
            <person name="Szollosi G.J."/>
            <person name="Szarkandi J.G."/>
            <person name="Papp V."/>
            <person name="Albert L."/>
            <person name="Andreopoulos W."/>
            <person name="Angelini C."/>
            <person name="Antonin V."/>
            <person name="Barry K.W."/>
            <person name="Bougher N.L."/>
            <person name="Buchanan P."/>
            <person name="Buyck B."/>
            <person name="Bense V."/>
            <person name="Catcheside P."/>
            <person name="Chovatia M."/>
            <person name="Cooper J."/>
            <person name="Damon W."/>
            <person name="Desjardin D."/>
            <person name="Finy P."/>
            <person name="Geml J."/>
            <person name="Haridas S."/>
            <person name="Hughes K."/>
            <person name="Justo A."/>
            <person name="Karasinski D."/>
            <person name="Kautmanova I."/>
            <person name="Kiss B."/>
            <person name="Kocsube S."/>
            <person name="Kotiranta H."/>
            <person name="LaButti K.M."/>
            <person name="Lechner B.E."/>
            <person name="Liimatainen K."/>
            <person name="Lipzen A."/>
            <person name="Lukacs Z."/>
            <person name="Mihaltcheva S."/>
            <person name="Morgado L.N."/>
            <person name="Niskanen T."/>
            <person name="Noordeloos M.E."/>
            <person name="Ohm R.A."/>
            <person name="Ortiz-Santana B."/>
            <person name="Ovrebo C."/>
            <person name="Racz N."/>
            <person name="Riley R."/>
            <person name="Savchenko A."/>
            <person name="Shiryaev A."/>
            <person name="Soop K."/>
            <person name="Spirin V."/>
            <person name="Szebenyi C."/>
            <person name="Tomsovsky M."/>
            <person name="Tulloss R.E."/>
            <person name="Uehling J."/>
            <person name="Grigoriev I.V."/>
            <person name="Vagvolgyi C."/>
            <person name="Papp T."/>
            <person name="Martin F.M."/>
            <person name="Miettinen O."/>
            <person name="Hibbett D.S."/>
            <person name="Nagy L.G."/>
        </authorList>
    </citation>
    <scope>NUCLEOTIDE SEQUENCE [LARGE SCALE GENOMIC DNA]</scope>
    <source>
        <strain evidence="1 2">NL-1719</strain>
    </source>
</reference>
<dbReference type="EMBL" id="ML208327">
    <property type="protein sequence ID" value="TFK69659.1"/>
    <property type="molecule type" value="Genomic_DNA"/>
</dbReference>
<evidence type="ECO:0000313" key="1">
    <source>
        <dbReference type="EMBL" id="TFK69659.1"/>
    </source>
</evidence>
<accession>A0ACD3AWE0</accession>
<organism evidence="1 2">
    <name type="scientific">Pluteus cervinus</name>
    <dbReference type="NCBI Taxonomy" id="181527"/>
    <lineage>
        <taxon>Eukaryota</taxon>
        <taxon>Fungi</taxon>
        <taxon>Dikarya</taxon>
        <taxon>Basidiomycota</taxon>
        <taxon>Agaricomycotina</taxon>
        <taxon>Agaricomycetes</taxon>
        <taxon>Agaricomycetidae</taxon>
        <taxon>Agaricales</taxon>
        <taxon>Pluteineae</taxon>
        <taxon>Pluteaceae</taxon>
        <taxon>Pluteus</taxon>
    </lineage>
</organism>
<sequence length="158" mass="18934">MTITKAQFVQRVRDGHLIETVCCLMEESQHCVWQHKHSFRHLVEGSGNLERWVSSRTEIDREKAKKFWRKGMAESGLKVLRHMLHAELLKCELQRWGEWGGRDLGSVRITMLELHELILHNHRDEDWEWGSLSWEEVESAHTSRLHEISRRYHSECRR</sequence>
<keyword evidence="2" id="KW-1185">Reference proteome</keyword>
<protein>
    <submittedName>
        <fullName evidence="1">Uncharacterized protein</fullName>
    </submittedName>
</protein>
<evidence type="ECO:0000313" key="2">
    <source>
        <dbReference type="Proteomes" id="UP000308600"/>
    </source>
</evidence>